<dbReference type="GO" id="GO:0008270">
    <property type="term" value="F:zinc ion binding"/>
    <property type="evidence" value="ECO:0007669"/>
    <property type="project" value="TreeGrafter"/>
</dbReference>
<evidence type="ECO:0000256" key="2">
    <source>
        <dbReference type="ARBA" id="ARBA00004481"/>
    </source>
</evidence>
<dbReference type="InterPro" id="IPR006629">
    <property type="entry name" value="LITAF"/>
</dbReference>
<feature type="compositionally biased region" description="Low complexity" evidence="8">
    <location>
        <begin position="1"/>
        <end position="10"/>
    </location>
</feature>
<name>A0A8J9UZJ2_9NEOP</name>
<evidence type="ECO:0000256" key="7">
    <source>
        <dbReference type="ARBA" id="ARBA00023136"/>
    </source>
</evidence>
<evidence type="ECO:0000256" key="8">
    <source>
        <dbReference type="SAM" id="MobiDB-lite"/>
    </source>
</evidence>
<dbReference type="AlphaFoldDB" id="A0A8J9UZJ2"/>
<evidence type="ECO:0000256" key="6">
    <source>
        <dbReference type="ARBA" id="ARBA00022833"/>
    </source>
</evidence>
<evidence type="ECO:0000256" key="3">
    <source>
        <dbReference type="ARBA" id="ARBA00004630"/>
    </source>
</evidence>
<gene>
    <name evidence="10" type="ORF">BINO364_LOCUS3938</name>
</gene>
<dbReference type="EMBL" id="OV170232">
    <property type="protein sequence ID" value="CAH0717320.1"/>
    <property type="molecule type" value="Genomic_DNA"/>
</dbReference>
<feature type="non-terminal residue" evidence="10">
    <location>
        <position position="138"/>
    </location>
</feature>
<dbReference type="OrthoDB" id="5599753at2759"/>
<proteinExistence type="inferred from homology"/>
<accession>A0A8J9UZJ2</accession>
<organism evidence="10 11">
    <name type="scientific">Brenthis ino</name>
    <name type="common">lesser marbled fritillary</name>
    <dbReference type="NCBI Taxonomy" id="405034"/>
    <lineage>
        <taxon>Eukaryota</taxon>
        <taxon>Metazoa</taxon>
        <taxon>Ecdysozoa</taxon>
        <taxon>Arthropoda</taxon>
        <taxon>Hexapoda</taxon>
        <taxon>Insecta</taxon>
        <taxon>Pterygota</taxon>
        <taxon>Neoptera</taxon>
        <taxon>Endopterygota</taxon>
        <taxon>Lepidoptera</taxon>
        <taxon>Glossata</taxon>
        <taxon>Ditrysia</taxon>
        <taxon>Papilionoidea</taxon>
        <taxon>Nymphalidae</taxon>
        <taxon>Heliconiinae</taxon>
        <taxon>Argynnini</taxon>
        <taxon>Brenthis</taxon>
    </lineage>
</organism>
<evidence type="ECO:0000256" key="1">
    <source>
        <dbReference type="ARBA" id="ARBA00004414"/>
    </source>
</evidence>
<dbReference type="Pfam" id="PF10601">
    <property type="entry name" value="zf-LITAF-like"/>
    <property type="match status" value="1"/>
</dbReference>
<dbReference type="InterPro" id="IPR037519">
    <property type="entry name" value="LITAF_fam"/>
</dbReference>
<evidence type="ECO:0000256" key="4">
    <source>
        <dbReference type="ARBA" id="ARBA00005975"/>
    </source>
</evidence>
<evidence type="ECO:0000256" key="5">
    <source>
        <dbReference type="ARBA" id="ARBA00022723"/>
    </source>
</evidence>
<keyword evidence="6" id="KW-0862">Zinc</keyword>
<feature type="domain" description="LITAF" evidence="9">
    <location>
        <begin position="52"/>
        <end position="138"/>
    </location>
</feature>
<keyword evidence="5" id="KW-0479">Metal-binding</keyword>
<dbReference type="PANTHER" id="PTHR23292">
    <property type="entry name" value="LIPOPOLYSACCHARIDE-INDUCED TUMOR NECROSIS FACTOR-ALPHA FACTOR"/>
    <property type="match status" value="1"/>
</dbReference>
<comment type="similarity">
    <text evidence="4">Belongs to the CDIP1/LITAF family.</text>
</comment>
<dbReference type="SMART" id="SM00714">
    <property type="entry name" value="LITAF"/>
    <property type="match status" value="1"/>
</dbReference>
<evidence type="ECO:0000313" key="11">
    <source>
        <dbReference type="Proteomes" id="UP000838878"/>
    </source>
</evidence>
<comment type="subcellular location">
    <subcellularLocation>
        <location evidence="2">Endosome membrane</location>
        <topology evidence="2">Peripheral membrane protein</topology>
    </subcellularLocation>
    <subcellularLocation>
        <location evidence="1">Late endosome membrane</location>
    </subcellularLocation>
    <subcellularLocation>
        <location evidence="3">Lysosome membrane</location>
        <topology evidence="3">Peripheral membrane protein</topology>
        <orientation evidence="3">Cytoplasmic side</orientation>
    </subcellularLocation>
</comment>
<feature type="region of interest" description="Disordered" evidence="8">
    <location>
        <begin position="1"/>
        <end position="31"/>
    </location>
</feature>
<evidence type="ECO:0000313" key="10">
    <source>
        <dbReference type="EMBL" id="CAH0717320.1"/>
    </source>
</evidence>
<keyword evidence="11" id="KW-1185">Reference proteome</keyword>
<reference evidence="10" key="1">
    <citation type="submission" date="2021-12" db="EMBL/GenBank/DDBJ databases">
        <authorList>
            <person name="Martin H S."/>
        </authorList>
    </citation>
    <scope>NUCLEOTIDE SEQUENCE</scope>
</reference>
<sequence>MKDSSSFVPPRSDPPPYSGPPGQNFSPHPGYVTMTQPQMSGVHVVTHPPTIIQGPTIVPVVMGNPLGSDPSRAYCRSCNMHVITNIRRTPSMRTHLLAAFLCALALWPCACIPYCVDSCNNADHYCTNCNAYLGSHSS</sequence>
<dbReference type="Proteomes" id="UP000838878">
    <property type="component" value="Chromosome 12"/>
</dbReference>
<dbReference type="PANTHER" id="PTHR23292:SF14">
    <property type="entry name" value="FI16615P1-RELATED"/>
    <property type="match status" value="1"/>
</dbReference>
<dbReference type="PROSITE" id="PS51837">
    <property type="entry name" value="LITAF"/>
    <property type="match status" value="1"/>
</dbReference>
<evidence type="ECO:0000259" key="9">
    <source>
        <dbReference type="PROSITE" id="PS51837"/>
    </source>
</evidence>
<keyword evidence="7" id="KW-0472">Membrane</keyword>
<dbReference type="GO" id="GO:0031902">
    <property type="term" value="C:late endosome membrane"/>
    <property type="evidence" value="ECO:0007669"/>
    <property type="project" value="UniProtKB-SubCell"/>
</dbReference>
<dbReference type="GO" id="GO:0005765">
    <property type="term" value="C:lysosomal membrane"/>
    <property type="evidence" value="ECO:0007669"/>
    <property type="project" value="UniProtKB-SubCell"/>
</dbReference>
<protein>
    <recommendedName>
        <fullName evidence="9">LITAF domain-containing protein</fullName>
    </recommendedName>
</protein>